<protein>
    <recommendedName>
        <fullName evidence="2">Rhodanese domain-containing protein</fullName>
    </recommendedName>
</protein>
<dbReference type="InterPro" id="IPR050229">
    <property type="entry name" value="GlpE_sulfurtransferase"/>
</dbReference>
<evidence type="ECO:0000259" key="2">
    <source>
        <dbReference type="PROSITE" id="PS50206"/>
    </source>
</evidence>
<sequence>MSITTDMQLDAKGLACPMPIVKTKKMMKDLEAGQVLEIQATDQGSTTDLKAWADKSGHQYLGTNETDGILYHYVRKADEEKPEKTHPNTVGNEELENRNDDAVVVDVRESAEYAFGHIPGAVSLPLGELDERMNEIDSSKEIYVVCRTGNRSDMAAQKLTENGYDKVYNVVPGMSEWSKETEKS</sequence>
<dbReference type="PANTHER" id="PTHR43031">
    <property type="entry name" value="FAD-DEPENDENT OXIDOREDUCTASE"/>
    <property type="match status" value="1"/>
</dbReference>
<gene>
    <name evidence="3" type="ORF">CKW00_01135</name>
</gene>
<dbReference type="PANTHER" id="PTHR43031:SF1">
    <property type="entry name" value="PYRIDINE NUCLEOTIDE-DISULPHIDE OXIDOREDUCTASE"/>
    <property type="match status" value="1"/>
</dbReference>
<dbReference type="Proteomes" id="UP000217561">
    <property type="component" value="Unassembled WGS sequence"/>
</dbReference>
<evidence type="ECO:0000313" key="4">
    <source>
        <dbReference type="Proteomes" id="UP000217561"/>
    </source>
</evidence>
<evidence type="ECO:0000313" key="3">
    <source>
        <dbReference type="EMBL" id="PBB07089.1"/>
    </source>
</evidence>
<dbReference type="SMART" id="SM00450">
    <property type="entry name" value="RHOD"/>
    <property type="match status" value="1"/>
</dbReference>
<dbReference type="InterPro" id="IPR036868">
    <property type="entry name" value="TusA-like_sf"/>
</dbReference>
<dbReference type="PROSITE" id="PS01148">
    <property type="entry name" value="UPF0033"/>
    <property type="match status" value="1"/>
</dbReference>
<dbReference type="Gene3D" id="3.30.110.40">
    <property type="entry name" value="TusA-like domain"/>
    <property type="match status" value="1"/>
</dbReference>
<dbReference type="InterPro" id="IPR001455">
    <property type="entry name" value="TusA-like"/>
</dbReference>
<accession>A0ABX4HW71</accession>
<dbReference type="CDD" id="cd00291">
    <property type="entry name" value="SirA_YedF_YeeD"/>
    <property type="match status" value="1"/>
</dbReference>
<dbReference type="Pfam" id="PF00581">
    <property type="entry name" value="Rhodanese"/>
    <property type="match status" value="1"/>
</dbReference>
<dbReference type="EMBL" id="NSGH01000001">
    <property type="protein sequence ID" value="PBB07089.1"/>
    <property type="molecule type" value="Genomic_DNA"/>
</dbReference>
<name>A0ABX4HW71_9BACI</name>
<dbReference type="InterPro" id="IPR001763">
    <property type="entry name" value="Rhodanese-like_dom"/>
</dbReference>
<dbReference type="PROSITE" id="PS50206">
    <property type="entry name" value="RHODANESE_3"/>
    <property type="match status" value="1"/>
</dbReference>
<comment type="caution">
    <text evidence="3">The sequence shown here is derived from an EMBL/GenBank/DDBJ whole genome shotgun (WGS) entry which is preliminary data.</text>
</comment>
<dbReference type="CDD" id="cd00158">
    <property type="entry name" value="RHOD"/>
    <property type="match status" value="1"/>
</dbReference>
<organism evidence="3 4">
    <name type="scientific">Salimicrobium humidisoli</name>
    <dbReference type="NCBI Taxonomy" id="2029857"/>
    <lineage>
        <taxon>Bacteria</taxon>
        <taxon>Bacillati</taxon>
        <taxon>Bacillota</taxon>
        <taxon>Bacilli</taxon>
        <taxon>Bacillales</taxon>
        <taxon>Bacillaceae</taxon>
        <taxon>Salimicrobium</taxon>
    </lineage>
</organism>
<dbReference type="InterPro" id="IPR036873">
    <property type="entry name" value="Rhodanese-like_dom_sf"/>
</dbReference>
<reference evidence="3 4" key="1">
    <citation type="submission" date="2017-08" db="EMBL/GenBank/DDBJ databases">
        <title>Salimicrobium alkalisoli sp. nov., isolated from saline alkaline soil.</title>
        <authorList>
            <person name="Zhang G."/>
            <person name="Xiong Q."/>
        </authorList>
    </citation>
    <scope>NUCLEOTIDE SEQUENCE [LARGE SCALE GENOMIC DNA]</scope>
    <source>
        <strain evidence="3 4">WN024</strain>
    </source>
</reference>
<dbReference type="SUPFAM" id="SSF64307">
    <property type="entry name" value="SirA-like"/>
    <property type="match status" value="1"/>
</dbReference>
<dbReference type="SUPFAM" id="SSF52821">
    <property type="entry name" value="Rhodanese/Cell cycle control phosphatase"/>
    <property type="match status" value="1"/>
</dbReference>
<feature type="domain" description="Rhodanese" evidence="2">
    <location>
        <begin position="98"/>
        <end position="182"/>
    </location>
</feature>
<dbReference type="InterPro" id="IPR001307">
    <property type="entry name" value="Thiosulphate_STrfase_CS"/>
</dbReference>
<dbReference type="RefSeq" id="WP_095820999.1">
    <property type="nucleotide sequence ID" value="NZ_NSGH01000001.1"/>
</dbReference>
<evidence type="ECO:0000256" key="1">
    <source>
        <dbReference type="SAM" id="MobiDB-lite"/>
    </source>
</evidence>
<dbReference type="Gene3D" id="3.40.250.10">
    <property type="entry name" value="Rhodanese-like domain"/>
    <property type="match status" value="1"/>
</dbReference>
<dbReference type="Pfam" id="PF01206">
    <property type="entry name" value="TusA"/>
    <property type="match status" value="1"/>
</dbReference>
<dbReference type="PROSITE" id="PS00380">
    <property type="entry name" value="RHODANESE_1"/>
    <property type="match status" value="1"/>
</dbReference>
<feature type="region of interest" description="Disordered" evidence="1">
    <location>
        <begin position="79"/>
        <end position="98"/>
    </location>
</feature>
<keyword evidence="4" id="KW-1185">Reference proteome</keyword>
<proteinExistence type="predicted"/>